<sequence length="524" mass="56710">MPTPADIWADADLPVRRLAGVALNPSTPADLLPRLLADAPLAVRMVLCRDRVLPDAVVDAVVAHPDARTRGFFAQNPHVDPAQRALLVRDPDWFVRAHLAEGPRPATTGPAGSGYLPDDAVVHMITTYEAELLGGGFHRQISAEFRRAMPTHPEARVRAWGTGSWSVLPAGTRAALLADPDDDVRRRARQRVREEDPVWVESVLPSHACHGRTDALLHLPLTAKVVRGVLTDPFGADDRAMIARNPSLPPDAVARLAADPDPEVRRETASRADLGPAERRALVADPDPRVRRTAARHPDLGPDERAALAADADPRVRLSVSVHPAWSEAERAAIDYRVPADGDFSADLRPLPPRDAEAVRRDALSGHPLLRREAARERTLPPDLVARLAVDDDLGVRVLLAQNHSGAPPGLLLSCFLAYTGSGREHLLARPDFPSAGLAVHAADDDPAVRALAARDPETEPHVVERLTRDPDPAVRAAFARHPNLPPSRLAELLDDEELAHRAAANPALPLTRIRRLVAALPHG</sequence>
<evidence type="ECO:0000256" key="1">
    <source>
        <dbReference type="SAM" id="MobiDB-lite"/>
    </source>
</evidence>
<reference evidence="3" key="1">
    <citation type="submission" date="2023-07" db="EMBL/GenBank/DDBJ databases">
        <title>Whole genome shotgun sequence of Streptomyces cacaoi subsp. asoensis NBRC 13813.</title>
        <authorList>
            <person name="Komaki H."/>
            <person name="Tamura T."/>
        </authorList>
    </citation>
    <scope>NUCLEOTIDE SEQUENCE [LARGE SCALE GENOMIC DNA]</scope>
    <source>
        <strain evidence="3">NBRC 13813</strain>
    </source>
</reference>
<evidence type="ECO:0000313" key="2">
    <source>
        <dbReference type="EMBL" id="GHI63298.1"/>
    </source>
</evidence>
<gene>
    <name evidence="2" type="ORF">Saso_49480</name>
</gene>
<accession>A0ABQ3S5A2</accession>
<keyword evidence="3" id="KW-1185">Reference proteome</keyword>
<dbReference type="GeneID" id="91472784"/>
<dbReference type="RefSeq" id="WP_189921660.1">
    <property type="nucleotide sequence ID" value="NZ_BMSI01000005.1"/>
</dbReference>
<proteinExistence type="predicted"/>
<dbReference type="Gene3D" id="1.25.10.10">
    <property type="entry name" value="Leucine-rich Repeat Variant"/>
    <property type="match status" value="2"/>
</dbReference>
<dbReference type="InterPro" id="IPR011989">
    <property type="entry name" value="ARM-like"/>
</dbReference>
<feature type="compositionally biased region" description="Basic and acidic residues" evidence="1">
    <location>
        <begin position="262"/>
        <end position="277"/>
    </location>
</feature>
<dbReference type="Proteomes" id="UP000649259">
    <property type="component" value="Unassembled WGS sequence"/>
</dbReference>
<protein>
    <recommendedName>
        <fullName evidence="4">Leucine rich repeat variant</fullName>
    </recommendedName>
</protein>
<organism evidence="2 3">
    <name type="scientific">Streptomyces asoensis</name>
    <dbReference type="NCBI Taxonomy" id="249586"/>
    <lineage>
        <taxon>Bacteria</taxon>
        <taxon>Bacillati</taxon>
        <taxon>Actinomycetota</taxon>
        <taxon>Actinomycetes</taxon>
        <taxon>Kitasatosporales</taxon>
        <taxon>Streptomycetaceae</taxon>
        <taxon>Streptomyces</taxon>
    </lineage>
</organism>
<comment type="caution">
    <text evidence="2">The sequence shown here is derived from an EMBL/GenBank/DDBJ whole genome shotgun (WGS) entry which is preliminary data.</text>
</comment>
<evidence type="ECO:0008006" key="4">
    <source>
        <dbReference type="Google" id="ProtNLM"/>
    </source>
</evidence>
<evidence type="ECO:0000313" key="3">
    <source>
        <dbReference type="Proteomes" id="UP000649259"/>
    </source>
</evidence>
<dbReference type="EMBL" id="BNEB01000005">
    <property type="protein sequence ID" value="GHI63298.1"/>
    <property type="molecule type" value="Genomic_DNA"/>
</dbReference>
<name>A0ABQ3S5A2_9ACTN</name>
<feature type="region of interest" description="Disordered" evidence="1">
    <location>
        <begin position="258"/>
        <end position="277"/>
    </location>
</feature>